<feature type="domain" description="HAMP" evidence="8">
    <location>
        <begin position="347"/>
        <end position="399"/>
    </location>
</feature>
<dbReference type="InterPro" id="IPR003660">
    <property type="entry name" value="HAMP_dom"/>
</dbReference>
<accession>A0A9X3HUS0</accession>
<dbReference type="Gene3D" id="1.10.287.950">
    <property type="entry name" value="Methyl-accepting chemotaxis protein"/>
    <property type="match status" value="1"/>
</dbReference>
<dbReference type="PROSITE" id="PS50111">
    <property type="entry name" value="CHEMOTAXIS_TRANSDUC_2"/>
    <property type="match status" value="1"/>
</dbReference>
<evidence type="ECO:0000259" key="7">
    <source>
        <dbReference type="PROSITE" id="PS50111"/>
    </source>
</evidence>
<sequence>MTSSTARKGSTSLIRSLSIIFFLIVMLFVGLSWLSANGLTQVNRQFDSLSNRALPLAMNNAGLTQDVLEQVKLLSYGTQTSSGEELAAIQDRITELVDASTIKSEQLFEIADLYNQAVTIEQQELLSSKIVELQSLTQSILELQARIVAMKAQIDQEVGGFRYGLSSIGPEMNRISLILSDDNPAAADAASRFIASASSMESTFLVLMMQDRLSEAKKQYREMRNRIAGIDLAFDDFAQWHPEVKEFASLTAPFGMVQEGFQSNGVLRQILARLELVEQQQLQLSRATALADETTQLLSEVSNTASSLIDASKAVVSNTILFNIYSLFVATGILIVVIVLIFFMLRRWVNRSLKNIANQLKLLTEHDLTNTVALTGPSEIQNIALKLNNVTGSTHDSIEMVTRNCETLYQTAEISHGAAEETRNSMREQNTSLDGMVTTVTQLEASINEISSVTNASLSDSQQAESFATLGLEAVESNRERLHSLETTLTSNAESMDELDTKVKQIQEMVDLISGIADNTNLLALNAAIEAARAGDMGRGFAVVADEVRKLASDTSSQTTNIRQMMTELKEAAQESRQSVIESRDEMNQALVSSERVKTSFEDIENAIAQIRQRVEQVSVATEEQERATAEVGRSITHVSAQAENANLQLESMVESAEQVADIAGHQQAMLHKYQLAQNTH</sequence>
<feature type="coiled-coil region" evidence="5">
    <location>
        <begin position="601"/>
        <end position="660"/>
    </location>
</feature>
<evidence type="ECO:0000256" key="3">
    <source>
        <dbReference type="ARBA" id="ARBA00029447"/>
    </source>
</evidence>
<evidence type="ECO:0000256" key="1">
    <source>
        <dbReference type="ARBA" id="ARBA00004370"/>
    </source>
</evidence>
<evidence type="ECO:0000256" key="6">
    <source>
        <dbReference type="SAM" id="Phobius"/>
    </source>
</evidence>
<feature type="coiled-coil region" evidence="5">
    <location>
        <begin position="206"/>
        <end position="233"/>
    </location>
</feature>
<dbReference type="GO" id="GO:0007165">
    <property type="term" value="P:signal transduction"/>
    <property type="evidence" value="ECO:0007669"/>
    <property type="project" value="UniProtKB-KW"/>
</dbReference>
<dbReference type="PROSITE" id="PS50885">
    <property type="entry name" value="HAMP"/>
    <property type="match status" value="1"/>
</dbReference>
<dbReference type="SUPFAM" id="SSF58104">
    <property type="entry name" value="Methyl-accepting chemotaxis protein (MCP) signaling domain"/>
    <property type="match status" value="1"/>
</dbReference>
<feature type="transmembrane region" description="Helical" evidence="6">
    <location>
        <begin position="324"/>
        <end position="345"/>
    </location>
</feature>
<dbReference type="RefSeq" id="WP_265672948.1">
    <property type="nucleotide sequence ID" value="NZ_JAKRRY010000001.1"/>
</dbReference>
<feature type="domain" description="Methyl-accepting transducer" evidence="7">
    <location>
        <begin position="404"/>
        <end position="640"/>
    </location>
</feature>
<dbReference type="InterPro" id="IPR004089">
    <property type="entry name" value="MCPsignal_dom"/>
</dbReference>
<dbReference type="PANTHER" id="PTHR32089:SF120">
    <property type="entry name" value="METHYL-ACCEPTING CHEMOTAXIS PROTEIN TLPQ"/>
    <property type="match status" value="1"/>
</dbReference>
<dbReference type="GO" id="GO:0004888">
    <property type="term" value="F:transmembrane signaling receptor activity"/>
    <property type="evidence" value="ECO:0007669"/>
    <property type="project" value="InterPro"/>
</dbReference>
<proteinExistence type="inferred from homology"/>
<comment type="subcellular location">
    <subcellularLocation>
        <location evidence="1">Membrane</location>
    </subcellularLocation>
</comment>
<keyword evidence="5" id="KW-0175">Coiled coil</keyword>
<dbReference type="AlphaFoldDB" id="A0A9X3HUS0"/>
<reference evidence="9" key="1">
    <citation type="submission" date="2022-02" db="EMBL/GenBank/DDBJ databases">
        <title>Vibrio sp. nov, a new bacterium isolated from seawater.</title>
        <authorList>
            <person name="Yuan Y."/>
        </authorList>
    </citation>
    <scope>NUCLEOTIDE SEQUENCE</scope>
    <source>
        <strain evidence="9">ZSDZ65</strain>
    </source>
</reference>
<evidence type="ECO:0000256" key="4">
    <source>
        <dbReference type="PROSITE-ProRule" id="PRU00284"/>
    </source>
</evidence>
<dbReference type="SMART" id="SM00283">
    <property type="entry name" value="MA"/>
    <property type="match status" value="1"/>
</dbReference>
<name>A0A9X3HUS0_9VIBR</name>
<dbReference type="Pfam" id="PF00015">
    <property type="entry name" value="MCPsignal"/>
    <property type="match status" value="1"/>
</dbReference>
<gene>
    <name evidence="9" type="ORF">MD535_00600</name>
</gene>
<evidence type="ECO:0000313" key="10">
    <source>
        <dbReference type="Proteomes" id="UP001155587"/>
    </source>
</evidence>
<keyword evidence="6" id="KW-0472">Membrane</keyword>
<dbReference type="GO" id="GO:0016020">
    <property type="term" value="C:membrane"/>
    <property type="evidence" value="ECO:0007669"/>
    <property type="project" value="UniProtKB-SubCell"/>
</dbReference>
<dbReference type="PRINTS" id="PR00260">
    <property type="entry name" value="CHEMTRNSDUCR"/>
</dbReference>
<comment type="caution">
    <text evidence="9">The sequence shown here is derived from an EMBL/GenBank/DDBJ whole genome shotgun (WGS) entry which is preliminary data.</text>
</comment>
<dbReference type="EMBL" id="JAKRRY010000001">
    <property type="protein sequence ID" value="MCW8344526.1"/>
    <property type="molecule type" value="Genomic_DNA"/>
</dbReference>
<organism evidence="9 10">
    <name type="scientific">Vibrio qingdaonensis</name>
    <dbReference type="NCBI Taxonomy" id="2829491"/>
    <lineage>
        <taxon>Bacteria</taxon>
        <taxon>Pseudomonadati</taxon>
        <taxon>Pseudomonadota</taxon>
        <taxon>Gammaproteobacteria</taxon>
        <taxon>Vibrionales</taxon>
        <taxon>Vibrionaceae</taxon>
        <taxon>Vibrio</taxon>
    </lineage>
</organism>
<dbReference type="InterPro" id="IPR004090">
    <property type="entry name" value="Chemotax_Me-accpt_rcpt"/>
</dbReference>
<feature type="transmembrane region" description="Helical" evidence="6">
    <location>
        <begin position="12"/>
        <end position="34"/>
    </location>
</feature>
<keyword evidence="6" id="KW-0812">Transmembrane</keyword>
<evidence type="ECO:0000256" key="5">
    <source>
        <dbReference type="SAM" id="Coils"/>
    </source>
</evidence>
<comment type="similarity">
    <text evidence="3">Belongs to the methyl-accepting chemotaxis (MCP) protein family.</text>
</comment>
<dbReference type="GO" id="GO:0006935">
    <property type="term" value="P:chemotaxis"/>
    <property type="evidence" value="ECO:0007669"/>
    <property type="project" value="InterPro"/>
</dbReference>
<keyword evidence="10" id="KW-1185">Reference proteome</keyword>
<evidence type="ECO:0000313" key="9">
    <source>
        <dbReference type="EMBL" id="MCW8344526.1"/>
    </source>
</evidence>
<evidence type="ECO:0000256" key="2">
    <source>
        <dbReference type="ARBA" id="ARBA00023224"/>
    </source>
</evidence>
<dbReference type="PANTHER" id="PTHR32089">
    <property type="entry name" value="METHYL-ACCEPTING CHEMOTAXIS PROTEIN MCPB"/>
    <property type="match status" value="1"/>
</dbReference>
<dbReference type="Proteomes" id="UP001155587">
    <property type="component" value="Unassembled WGS sequence"/>
</dbReference>
<keyword evidence="2 4" id="KW-0807">Transducer</keyword>
<protein>
    <submittedName>
        <fullName evidence="9">Methyl-accepting chemotaxis protein</fullName>
    </submittedName>
</protein>
<keyword evidence="6" id="KW-1133">Transmembrane helix</keyword>
<evidence type="ECO:0000259" key="8">
    <source>
        <dbReference type="PROSITE" id="PS50885"/>
    </source>
</evidence>